<keyword evidence="1" id="KW-1133">Transmembrane helix</keyword>
<keyword evidence="3" id="KW-1185">Reference proteome</keyword>
<feature type="transmembrane region" description="Helical" evidence="1">
    <location>
        <begin position="119"/>
        <end position="140"/>
    </location>
</feature>
<organism evidence="2 3">
    <name type="scientific">Trypanosoma equiperdum</name>
    <dbReference type="NCBI Taxonomy" id="5694"/>
    <lineage>
        <taxon>Eukaryota</taxon>
        <taxon>Discoba</taxon>
        <taxon>Euglenozoa</taxon>
        <taxon>Kinetoplastea</taxon>
        <taxon>Metakinetoplastina</taxon>
        <taxon>Trypanosomatida</taxon>
        <taxon>Trypanosomatidae</taxon>
        <taxon>Trypanosoma</taxon>
    </lineage>
</organism>
<dbReference type="GeneID" id="92380599"/>
<gene>
    <name evidence="2" type="ORF">TEOVI_000666500</name>
</gene>
<evidence type="ECO:0000313" key="2">
    <source>
        <dbReference type="EMBL" id="SCU65348.1"/>
    </source>
</evidence>
<protein>
    <submittedName>
        <fullName evidence="2">Uncharacterized protein</fullName>
    </submittedName>
</protein>
<dbReference type="Proteomes" id="UP000195570">
    <property type="component" value="Unassembled WGS sequence"/>
</dbReference>
<name>A0A1G4I173_TRYEQ</name>
<accession>A0A1G4I173</accession>
<dbReference type="EMBL" id="CZPT02000281">
    <property type="protein sequence ID" value="SCU65348.1"/>
    <property type="molecule type" value="Genomic_DNA"/>
</dbReference>
<feature type="transmembrane region" description="Helical" evidence="1">
    <location>
        <begin position="146"/>
        <end position="166"/>
    </location>
</feature>
<dbReference type="AlphaFoldDB" id="A0A1G4I173"/>
<keyword evidence="1" id="KW-0812">Transmembrane</keyword>
<reference evidence="2" key="1">
    <citation type="submission" date="2016-09" db="EMBL/GenBank/DDBJ databases">
        <authorList>
            <person name="Hebert L."/>
            <person name="Moumen B."/>
        </authorList>
    </citation>
    <scope>NUCLEOTIDE SEQUENCE [LARGE SCALE GENOMIC DNA]</scope>
    <source>
        <strain evidence="2">OVI</strain>
    </source>
</reference>
<proteinExistence type="predicted"/>
<feature type="transmembrane region" description="Helical" evidence="1">
    <location>
        <begin position="92"/>
        <end position="112"/>
    </location>
</feature>
<dbReference type="VEuPathDB" id="TriTrypDB:TEOVI_000666500"/>
<sequence>MSLWPFRTGNDERFQVTSTEETIYDAIKNEMPAYPYGTEVDRYLEWRWRRGLVQSIFPATCYGAFVGFAVGYRQARVEGRYIGRYKVVWRYSSTFAAVGLLTTAFHHVLVVRNNYHDRFYYPMMAGASGAVVLTVASQMGTLGQGMLAGSLVGVLYTLSCYGMTYYHRRRLKMFLRQQQTQQVPVHKVSPELQRMYRAYLYDNRPLEEKDVMVRRAVVLSMSEDDTCLDAKRVLQNMTPEIYDWVNFPDWWPLKFPQQTEEERMIYERQRDEEVERRKRAFLETDDGALIKRVNRAKKYRDL</sequence>
<dbReference type="RefSeq" id="XP_067076959.1">
    <property type="nucleotide sequence ID" value="XM_067220858.1"/>
</dbReference>
<feature type="transmembrane region" description="Helical" evidence="1">
    <location>
        <begin position="52"/>
        <end position="72"/>
    </location>
</feature>
<keyword evidence="1" id="KW-0472">Membrane</keyword>
<evidence type="ECO:0000256" key="1">
    <source>
        <dbReference type="SAM" id="Phobius"/>
    </source>
</evidence>
<evidence type="ECO:0000313" key="3">
    <source>
        <dbReference type="Proteomes" id="UP000195570"/>
    </source>
</evidence>
<comment type="caution">
    <text evidence="2">The sequence shown here is derived from an EMBL/GenBank/DDBJ whole genome shotgun (WGS) entry which is preliminary data.</text>
</comment>